<keyword evidence="3" id="KW-1185">Reference proteome</keyword>
<dbReference type="EMBL" id="JAAALK010000316">
    <property type="protein sequence ID" value="KAG8044835.1"/>
    <property type="molecule type" value="Genomic_DNA"/>
</dbReference>
<accession>A0A8J5V0K1</accession>
<feature type="compositionally biased region" description="Basic and acidic residues" evidence="1">
    <location>
        <begin position="33"/>
        <end position="42"/>
    </location>
</feature>
<reference evidence="2" key="1">
    <citation type="journal article" date="2021" name="bioRxiv">
        <title>Whole Genome Assembly and Annotation of Northern Wild Rice, Zizania palustris L., Supports a Whole Genome Duplication in the Zizania Genus.</title>
        <authorList>
            <person name="Haas M."/>
            <person name="Kono T."/>
            <person name="Macchietto M."/>
            <person name="Millas R."/>
            <person name="McGilp L."/>
            <person name="Shao M."/>
            <person name="Duquette J."/>
            <person name="Hirsch C.N."/>
            <person name="Kimball J."/>
        </authorList>
    </citation>
    <scope>NUCLEOTIDE SEQUENCE</scope>
    <source>
        <tissue evidence="2">Fresh leaf tissue</tissue>
    </source>
</reference>
<dbReference type="AlphaFoldDB" id="A0A8J5V0K1"/>
<evidence type="ECO:0000313" key="2">
    <source>
        <dbReference type="EMBL" id="KAG8044835.1"/>
    </source>
</evidence>
<feature type="compositionally biased region" description="Polar residues" evidence="1">
    <location>
        <begin position="59"/>
        <end position="70"/>
    </location>
</feature>
<name>A0A8J5V0K1_ZIZPA</name>
<proteinExistence type="predicted"/>
<organism evidence="2 3">
    <name type="scientific">Zizania palustris</name>
    <name type="common">Northern wild rice</name>
    <dbReference type="NCBI Taxonomy" id="103762"/>
    <lineage>
        <taxon>Eukaryota</taxon>
        <taxon>Viridiplantae</taxon>
        <taxon>Streptophyta</taxon>
        <taxon>Embryophyta</taxon>
        <taxon>Tracheophyta</taxon>
        <taxon>Spermatophyta</taxon>
        <taxon>Magnoliopsida</taxon>
        <taxon>Liliopsida</taxon>
        <taxon>Poales</taxon>
        <taxon>Poaceae</taxon>
        <taxon>BOP clade</taxon>
        <taxon>Oryzoideae</taxon>
        <taxon>Oryzeae</taxon>
        <taxon>Zizaniinae</taxon>
        <taxon>Zizania</taxon>
    </lineage>
</organism>
<protein>
    <submittedName>
        <fullName evidence="2">Uncharacterized protein</fullName>
    </submittedName>
</protein>
<evidence type="ECO:0000313" key="3">
    <source>
        <dbReference type="Proteomes" id="UP000729402"/>
    </source>
</evidence>
<reference evidence="2" key="2">
    <citation type="submission" date="2021-02" db="EMBL/GenBank/DDBJ databases">
        <authorList>
            <person name="Kimball J.A."/>
            <person name="Haas M.W."/>
            <person name="Macchietto M."/>
            <person name="Kono T."/>
            <person name="Duquette J."/>
            <person name="Shao M."/>
        </authorList>
    </citation>
    <scope>NUCLEOTIDE SEQUENCE</scope>
    <source>
        <tissue evidence="2">Fresh leaf tissue</tissue>
    </source>
</reference>
<sequence>MGSGDEVRPEAVPPRGRILSPEPSPPNQNPERWSPDSKDRSKGGLKMAPSWPSERGVRSSLQRGSISRVQGASPAVRYSPRG</sequence>
<feature type="region of interest" description="Disordered" evidence="1">
    <location>
        <begin position="1"/>
        <end position="82"/>
    </location>
</feature>
<evidence type="ECO:0000256" key="1">
    <source>
        <dbReference type="SAM" id="MobiDB-lite"/>
    </source>
</evidence>
<comment type="caution">
    <text evidence="2">The sequence shown here is derived from an EMBL/GenBank/DDBJ whole genome shotgun (WGS) entry which is preliminary data.</text>
</comment>
<gene>
    <name evidence="2" type="ORF">GUJ93_ZPchr0540g6452</name>
</gene>
<dbReference type="Proteomes" id="UP000729402">
    <property type="component" value="Unassembled WGS sequence"/>
</dbReference>